<name>A0ABQ9GS91_9NEOP</name>
<keyword evidence="2" id="KW-1185">Reference proteome</keyword>
<comment type="caution">
    <text evidence="1">The sequence shown here is derived from an EMBL/GenBank/DDBJ whole genome shotgun (WGS) entry which is preliminary data.</text>
</comment>
<dbReference type="EMBL" id="JARBHB010000009">
    <property type="protein sequence ID" value="KAJ8874895.1"/>
    <property type="molecule type" value="Genomic_DNA"/>
</dbReference>
<reference evidence="1 2" key="1">
    <citation type="submission" date="2023-02" db="EMBL/GenBank/DDBJ databases">
        <title>LHISI_Scaffold_Assembly.</title>
        <authorList>
            <person name="Stuart O.P."/>
            <person name="Cleave R."/>
            <person name="Magrath M.J.L."/>
            <person name="Mikheyev A.S."/>
        </authorList>
    </citation>
    <scope>NUCLEOTIDE SEQUENCE [LARGE SCALE GENOMIC DNA]</scope>
    <source>
        <strain evidence="1">Daus_M_001</strain>
        <tissue evidence="1">Leg muscle</tissue>
    </source>
</reference>
<evidence type="ECO:0000313" key="1">
    <source>
        <dbReference type="EMBL" id="KAJ8874895.1"/>
    </source>
</evidence>
<dbReference type="Proteomes" id="UP001159363">
    <property type="component" value="Chromosome 8"/>
</dbReference>
<organism evidence="1 2">
    <name type="scientific">Dryococelus australis</name>
    <dbReference type="NCBI Taxonomy" id="614101"/>
    <lineage>
        <taxon>Eukaryota</taxon>
        <taxon>Metazoa</taxon>
        <taxon>Ecdysozoa</taxon>
        <taxon>Arthropoda</taxon>
        <taxon>Hexapoda</taxon>
        <taxon>Insecta</taxon>
        <taxon>Pterygota</taxon>
        <taxon>Neoptera</taxon>
        <taxon>Polyneoptera</taxon>
        <taxon>Phasmatodea</taxon>
        <taxon>Verophasmatodea</taxon>
        <taxon>Anareolatae</taxon>
        <taxon>Phasmatidae</taxon>
        <taxon>Eurycanthinae</taxon>
        <taxon>Dryococelus</taxon>
    </lineage>
</organism>
<accession>A0ABQ9GS91</accession>
<proteinExistence type="predicted"/>
<protein>
    <submittedName>
        <fullName evidence="1">Uncharacterized protein</fullName>
    </submittedName>
</protein>
<evidence type="ECO:0000313" key="2">
    <source>
        <dbReference type="Proteomes" id="UP001159363"/>
    </source>
</evidence>
<sequence length="288" mass="31602">MHGRHGSTRSLKRDAGAVEVGIPSLLAGVLSACEQRVLTGMAITAQLTCGGREAHWRTSSPTLKNFYGFNDYLDIWTRTMVCKNPTTNEVSTTQNKTMSQVVSPEKKHSVADLVSENIAVDENSSTVPPFLCIWSCGRSVSSHLFMKPGTSASNPTQHAVGIPMSFCSAELQTSSPFPPLPSKVNCVCFPAGSPPYCHMWELCQMMQLVGGFSWDLPFPPPLHSDAAPYSPRFTINSQVLYAQDQHPVVHWPKIHPTHTIVVAQGYSPHVSVVPPQYLPIFHTHTHTQ</sequence>
<dbReference type="PROSITE" id="PS51257">
    <property type="entry name" value="PROKAR_LIPOPROTEIN"/>
    <property type="match status" value="1"/>
</dbReference>
<gene>
    <name evidence="1" type="ORF">PR048_022785</name>
</gene>